<dbReference type="InterPro" id="IPR001878">
    <property type="entry name" value="Znf_CCHC"/>
</dbReference>
<evidence type="ECO:0000313" key="9">
    <source>
        <dbReference type="EMBL" id="BCR92140.1"/>
    </source>
</evidence>
<feature type="region of interest" description="Disordered" evidence="4">
    <location>
        <begin position="230"/>
        <end position="251"/>
    </location>
</feature>
<feature type="region of interest" description="Disordered" evidence="4">
    <location>
        <begin position="852"/>
        <end position="993"/>
    </location>
</feature>
<dbReference type="PANTHER" id="PTHR11439:SF483">
    <property type="entry name" value="PEPTIDE SYNTHASE GLIP-LIKE, PUTATIVE (AFU_ORTHOLOGUE AFUA_3G12920)-RELATED"/>
    <property type="match status" value="1"/>
</dbReference>
<dbReference type="GO" id="GO:0003723">
    <property type="term" value="F:RNA binding"/>
    <property type="evidence" value="ECO:0007669"/>
    <property type="project" value="UniProtKB-KW"/>
</dbReference>
<gene>
    <name evidence="7" type="ORF">ACHE_21265S</name>
    <name evidence="8" type="ORF">ACHE_31029S</name>
    <name evidence="9" type="ORF">ACHE_80040S</name>
</gene>
<feature type="compositionally biased region" description="Basic and acidic residues" evidence="4">
    <location>
        <begin position="909"/>
        <end position="935"/>
    </location>
</feature>
<feature type="compositionally biased region" description="Polar residues" evidence="4">
    <location>
        <begin position="867"/>
        <end position="883"/>
    </location>
</feature>
<dbReference type="InterPro" id="IPR001584">
    <property type="entry name" value="Integrase_cat-core"/>
</dbReference>
<keyword evidence="1" id="KW-0378">Hydrolase</keyword>
<reference evidence="8" key="1">
    <citation type="submission" date="2021-01" db="EMBL/GenBank/DDBJ databases">
        <authorList>
            <consortium name="Aspergillus chevalieri M1 genome sequencing consortium"/>
            <person name="Kazuki M."/>
            <person name="Futagami T."/>
        </authorList>
    </citation>
    <scope>NUCLEOTIDE SEQUENCE</scope>
    <source>
        <strain evidence="8">M1</strain>
    </source>
</reference>
<keyword evidence="10" id="KW-1185">Reference proteome</keyword>
<dbReference type="PROSITE" id="PS00018">
    <property type="entry name" value="EF_HAND_1"/>
    <property type="match status" value="1"/>
</dbReference>
<dbReference type="EMBL" id="AP024418">
    <property type="protein sequence ID" value="BCR87042.1"/>
    <property type="molecule type" value="Genomic_DNA"/>
</dbReference>
<dbReference type="EMBL" id="AP024417">
    <property type="protein sequence ID" value="BCR85807.1"/>
    <property type="molecule type" value="Genomic_DNA"/>
</dbReference>
<dbReference type="SMART" id="SM00343">
    <property type="entry name" value="ZnF_C2HC"/>
    <property type="match status" value="1"/>
</dbReference>
<evidence type="ECO:0000256" key="1">
    <source>
        <dbReference type="ARBA" id="ARBA00022750"/>
    </source>
</evidence>
<dbReference type="InterPro" id="IPR043502">
    <property type="entry name" value="DNA/RNA_pol_sf"/>
</dbReference>
<keyword evidence="3" id="KW-0862">Zinc</keyword>
<dbReference type="GO" id="GO:0004190">
    <property type="term" value="F:aspartic-type endopeptidase activity"/>
    <property type="evidence" value="ECO:0007669"/>
    <property type="project" value="UniProtKB-KW"/>
</dbReference>
<feature type="compositionally biased region" description="Basic and acidic residues" evidence="4">
    <location>
        <begin position="298"/>
        <end position="308"/>
    </location>
</feature>
<evidence type="ECO:0000256" key="3">
    <source>
        <dbReference type="PROSITE-ProRule" id="PRU00047"/>
    </source>
</evidence>
<reference evidence="8" key="2">
    <citation type="submission" date="2021-02" db="EMBL/GenBank/DDBJ databases">
        <title>Aspergillus chevalieri M1 genome sequence.</title>
        <authorList>
            <person name="Kadooka C."/>
            <person name="Mori K."/>
            <person name="Futagami T."/>
        </authorList>
    </citation>
    <scope>NUCLEOTIDE SEQUENCE</scope>
    <source>
        <strain evidence="8">M1</strain>
    </source>
</reference>
<dbReference type="SUPFAM" id="SSF56672">
    <property type="entry name" value="DNA/RNA polymerases"/>
    <property type="match status" value="1"/>
</dbReference>
<evidence type="ECO:0000256" key="4">
    <source>
        <dbReference type="SAM" id="MobiDB-lite"/>
    </source>
</evidence>
<keyword evidence="3" id="KW-0479">Metal-binding</keyword>
<feature type="compositionally biased region" description="Acidic residues" evidence="4">
    <location>
        <begin position="321"/>
        <end position="330"/>
    </location>
</feature>
<keyword evidence="3" id="KW-0863">Zinc-finger</keyword>
<dbReference type="PROSITE" id="PS50994">
    <property type="entry name" value="INTEGRASE"/>
    <property type="match status" value="1"/>
</dbReference>
<proteinExistence type="predicted"/>
<organism evidence="8 10">
    <name type="scientific">Aspergillus chevalieri</name>
    <name type="common">Eurotium chevalieri</name>
    <dbReference type="NCBI Taxonomy" id="182096"/>
    <lineage>
        <taxon>Eukaryota</taxon>
        <taxon>Fungi</taxon>
        <taxon>Dikarya</taxon>
        <taxon>Ascomycota</taxon>
        <taxon>Pezizomycotina</taxon>
        <taxon>Eurotiomycetes</taxon>
        <taxon>Eurotiomycetidae</taxon>
        <taxon>Eurotiales</taxon>
        <taxon>Aspergillaceae</taxon>
        <taxon>Aspergillus</taxon>
        <taxon>Aspergillus subgen. Aspergillus</taxon>
    </lineage>
</organism>
<dbReference type="CDD" id="cd09272">
    <property type="entry name" value="RNase_HI_RT_Ty1"/>
    <property type="match status" value="1"/>
</dbReference>
<dbReference type="InterPro" id="IPR036875">
    <property type="entry name" value="Znf_CCHC_sf"/>
</dbReference>
<dbReference type="PROSITE" id="PS50158">
    <property type="entry name" value="ZF_CCHC"/>
    <property type="match status" value="1"/>
</dbReference>
<protein>
    <submittedName>
        <fullName evidence="8">Uncharacterized protein</fullName>
    </submittedName>
</protein>
<evidence type="ECO:0000313" key="10">
    <source>
        <dbReference type="Proteomes" id="UP000637239"/>
    </source>
</evidence>
<dbReference type="InterPro" id="IPR054722">
    <property type="entry name" value="PolX-like_BBD"/>
</dbReference>
<dbReference type="Pfam" id="PF00665">
    <property type="entry name" value="rve"/>
    <property type="match status" value="1"/>
</dbReference>
<accession>A0A7R7VLT3</accession>
<dbReference type="KEGG" id="ache:ACHE_21265S"/>
<dbReference type="InterPro" id="IPR012337">
    <property type="entry name" value="RNaseH-like_sf"/>
</dbReference>
<dbReference type="Proteomes" id="UP000637239">
    <property type="component" value="Chromosome 3"/>
</dbReference>
<dbReference type="Proteomes" id="UP000637239">
    <property type="component" value="Chromosome 2"/>
</dbReference>
<dbReference type="GeneID" id="66980166"/>
<feature type="domain" description="Integrase catalytic" evidence="6">
    <location>
        <begin position="583"/>
        <end position="749"/>
    </location>
</feature>
<dbReference type="Pfam" id="PF00098">
    <property type="entry name" value="zf-CCHC"/>
    <property type="match status" value="1"/>
</dbReference>
<feature type="region of interest" description="Disordered" evidence="4">
    <location>
        <begin position="1"/>
        <end position="21"/>
    </location>
</feature>
<dbReference type="PANTHER" id="PTHR11439">
    <property type="entry name" value="GAG-POL-RELATED RETROTRANSPOSON"/>
    <property type="match status" value="1"/>
</dbReference>
<dbReference type="Pfam" id="PF07727">
    <property type="entry name" value="RVT_2"/>
    <property type="match status" value="1"/>
</dbReference>
<dbReference type="Gene3D" id="3.30.420.10">
    <property type="entry name" value="Ribonuclease H-like superfamily/Ribonuclease H"/>
    <property type="match status" value="1"/>
</dbReference>
<feature type="domain" description="CCHC-type" evidence="5">
    <location>
        <begin position="252"/>
        <end position="268"/>
    </location>
</feature>
<evidence type="ECO:0000313" key="8">
    <source>
        <dbReference type="EMBL" id="BCR87042.1"/>
    </source>
</evidence>
<dbReference type="Proteomes" id="UP000637239">
    <property type="component" value="Chromosome 8"/>
</dbReference>
<dbReference type="SUPFAM" id="SSF53098">
    <property type="entry name" value="Ribonuclease H-like"/>
    <property type="match status" value="1"/>
</dbReference>
<dbReference type="SUPFAM" id="SSF57756">
    <property type="entry name" value="Retrovirus zinc finger-like domains"/>
    <property type="match status" value="1"/>
</dbReference>
<keyword evidence="1" id="KW-0064">Aspartyl protease</keyword>
<dbReference type="GO" id="GO:0005634">
    <property type="term" value="C:nucleus"/>
    <property type="evidence" value="ECO:0007669"/>
    <property type="project" value="UniProtKB-ARBA"/>
</dbReference>
<dbReference type="Gene3D" id="4.10.60.10">
    <property type="entry name" value="Zinc finger, CCHC-type"/>
    <property type="match status" value="1"/>
</dbReference>
<keyword evidence="1" id="KW-0645">Protease</keyword>
<keyword evidence="2" id="KW-0694">RNA-binding</keyword>
<feature type="compositionally biased region" description="Polar residues" evidence="4">
    <location>
        <begin position="958"/>
        <end position="968"/>
    </location>
</feature>
<dbReference type="GO" id="GO:0008270">
    <property type="term" value="F:zinc ion binding"/>
    <property type="evidence" value="ECO:0007669"/>
    <property type="project" value="UniProtKB-KW"/>
</dbReference>
<sequence>MAGRPENPTLTPSQVNDEDVRKSVPIRKKPTQEKGIKIYPFTIDKLCEENARYWFHVMENQLKAQFSWEAIEYYHEVGRKEFSTILREDVEWFKINLKADMIIEQGLQPVTILDIKDLDNAGLKWDRLKEIFLKSSNAKKAMKLMKMANWTWDSTRMNEKEAYREIKQLGKEFVDMNGGNKITIEELVVLWYLRGLGDKYATLRDTVMSSNVTLDEDYILNRIDDMMHMKSGSTEKGSRVSNHGNKKKKGSKCYVCGRAGHFARECQSKHEDSESDIEWDQQKPKGRREGRQEHRRGGRQESRREGRQGKSSKQKGRLAGEQDDDSSQEELCEFSSYAAERSELGRFTSEKGSQANGSCPSVWCFDSGATSMSTGNRDIFEKLDMKSRGTLTIASGVQMPILGRGTVKFNLPNGSATVRLSNVIYVPGLTENLLSLEALHVAGFESRGSIRGYTLLKDGKIVARGRRIGKSTYLDTVSYTNALYVKPEQARKCVELNAKPDERTILQLLSRRAVRADDETEQRREIIHQRLGHPGRKRFNWCVETMDMDELKVRKRDKLLDDDCEICVKAKQVKSQSHLPVPRARRPLQRVYMDYWGPYVGGVGEERYYLSLIDDCTRYSWVFIKKDRTSSSVQNTLELWLRQAERETGKMLLVIRTDNAKEFLALEPWAQLKGIQLEFTEPYTPPQNGVAERFNRFILEVTRALLFNSGISKRYWKYAVVTANYLRNRTTGAKGSGGKTPYELWHGYEPDLTHLRIWGCRVLYHQRSNDKLESRVMEGTFLLYGKSDKQYAVLPKGADEIRLVTNPKFREREPGYLTMDKDSSAFEAPMMEPATNVNDAPRPTPMAIDVESQQRDAAPLGGKEASDQQGVANGQSRETNESTPEVDGSPLKSASKVDNAGNEADTQWEEQREVDAPLGEGHQKKVLLEGEKRQENLPQSDTGAIDEHQVERRHSGRTRQPSSTLMESRQTEKIYGRKRKAEGEDTGNSDRPAQRLRAHLARLAVATELLIGDREYEATEGARAAREKAGIRIPKSYNEAVNDPIYGSKWKEAIHKELSTLIGFGTWELKPRKEAEGTISSTRWVFDVKLGLDGRIDRFKARLVVRGNEQSDDDFDETFAPVFRLDSLRILVAIAALFGLEAHVLDAINAFAGSDLDKPNCMEIPEGLQDFDPEATRGLVLELKKSLYGLRQSANLWHQKISNFLKNIGFKSITADPSIFLNSRGLIIAVYVDDIVIFGKDVRDINTVKQKLKEFHPMTDSGLVRKLLGIRFTWGRDRSIRLDQEPYAQQILEEFGMADCKPASTPIGPSVKLETPDSSLLGRTEHKLFRRLIGRLIFLVIATRPDIAFAVNQLSQYLAEPREVHLAAAKHVLRYVKSTIGYGLTFGAKGSQGLYAYADSAYANSAKNRSTTGFVFSINGTPISWISRKQSVTAQSSTEAEYMAVSEAAKQAIWIRHFLYAIGKGSIFCNVPTTIYEDNQGAIKIADNPVDHPKTKHIAVRYHAIRDHIGNGEIQLAYLPTDKMIADGLTKAANHVSQGRLVEDLGLA</sequence>
<dbReference type="InterPro" id="IPR036397">
    <property type="entry name" value="RNaseH_sf"/>
</dbReference>
<dbReference type="EMBL" id="AP024423">
    <property type="protein sequence ID" value="BCR92140.1"/>
    <property type="molecule type" value="Genomic_DNA"/>
</dbReference>
<evidence type="ECO:0000256" key="2">
    <source>
        <dbReference type="ARBA" id="ARBA00022884"/>
    </source>
</evidence>
<dbReference type="GO" id="GO:0015074">
    <property type="term" value="P:DNA integration"/>
    <property type="evidence" value="ECO:0007669"/>
    <property type="project" value="InterPro"/>
</dbReference>
<dbReference type="InterPro" id="IPR018247">
    <property type="entry name" value="EF_Hand_1_Ca_BS"/>
</dbReference>
<evidence type="ECO:0000259" key="5">
    <source>
        <dbReference type="PROSITE" id="PS50158"/>
    </source>
</evidence>
<name>A0A7R7VLT3_ASPCH</name>
<feature type="region of interest" description="Disordered" evidence="4">
    <location>
        <begin position="265"/>
        <end position="330"/>
    </location>
</feature>
<dbReference type="RefSeq" id="XP_043134329.1">
    <property type="nucleotide sequence ID" value="XM_043275329.1"/>
</dbReference>
<evidence type="ECO:0000259" key="6">
    <source>
        <dbReference type="PROSITE" id="PS50994"/>
    </source>
</evidence>
<feature type="compositionally biased region" description="Basic and acidic residues" evidence="4">
    <location>
        <begin position="280"/>
        <end position="292"/>
    </location>
</feature>
<dbReference type="InterPro" id="IPR013103">
    <property type="entry name" value="RVT_2"/>
</dbReference>
<evidence type="ECO:0000313" key="7">
    <source>
        <dbReference type="EMBL" id="BCR85807.1"/>
    </source>
</evidence>
<dbReference type="Pfam" id="PF22936">
    <property type="entry name" value="Pol_BBD"/>
    <property type="match status" value="1"/>
</dbReference>